<dbReference type="EMBL" id="WBVO01000015">
    <property type="protein sequence ID" value="KAB2805370.1"/>
    <property type="molecule type" value="Genomic_DNA"/>
</dbReference>
<keyword evidence="1 2" id="KW-0732">Signal</keyword>
<evidence type="ECO:0000256" key="2">
    <source>
        <dbReference type="SAM" id="SignalP"/>
    </source>
</evidence>
<proteinExistence type="predicted"/>
<dbReference type="NCBIfam" id="TIGR04183">
    <property type="entry name" value="Por_Secre_tail"/>
    <property type="match status" value="1"/>
</dbReference>
<dbReference type="Pfam" id="PF26628">
    <property type="entry name" value="DUF8202"/>
    <property type="match status" value="1"/>
</dbReference>
<dbReference type="Proteomes" id="UP000468650">
    <property type="component" value="Unassembled WGS sequence"/>
</dbReference>
<protein>
    <submittedName>
        <fullName evidence="4">T9SS type A sorting domain-containing protein</fullName>
    </submittedName>
</protein>
<dbReference type="RefSeq" id="WP_151668420.1">
    <property type="nucleotide sequence ID" value="NZ_WBVO01000015.1"/>
</dbReference>
<comment type="caution">
    <text evidence="4">The sequence shown here is derived from an EMBL/GenBank/DDBJ whole genome shotgun (WGS) entry which is preliminary data.</text>
</comment>
<evidence type="ECO:0000256" key="1">
    <source>
        <dbReference type="ARBA" id="ARBA00022729"/>
    </source>
</evidence>
<feature type="signal peptide" evidence="2">
    <location>
        <begin position="1"/>
        <end position="22"/>
    </location>
</feature>
<dbReference type="InterPro" id="IPR058515">
    <property type="entry name" value="DUF8202"/>
</dbReference>
<dbReference type="OrthoDB" id="2582440at2"/>
<sequence>MHRSRLLLLSSILIGAHTFAQNAPNPGGVQAPTTWMAQEDALSTIGNYHSFNLEQALDASEMDALSLQGSSTVFMVIQPNENPSGTLLFHLGDVAIFDDHVEMRGESMSTELKKGEPTLLTYQIQRPSHYALRTSSSYDVHSSSAFEIGELIIFDGILSREQLRKVNSYLALKYSVTITENDKAQWRDYWTPENGHYWDTRIDRLYKERVIGLGRSDAERFYQTQTVTTKGDALWLSLGSIADEGTMPASTIDDESFVIFSEKDSKVSTASSCRIEDGVAHPLSQWKFQLQNWSSDESTLILRVKSVDRVELKDSLFLYDGTVVQYLPLVGMTDGFWKYEVDLSNLQDFRHYFFTTNPQMECEDESIEVIDNQIVVNERGMSAWDVEVQSLTDGSTVLNRVNGSSTSRFATAGQYVVSILDTNGNYRMMQVVSIGEESVEDIALSGPELKIYPNPIERGREATLEINDLPEMEGDVSITVTDARGRIMSQSEREYSPNIVHPVRLNMPGIYTVIVRQGNSAYSLKHIVRTSN</sequence>
<feature type="domain" description="DUF8202" evidence="3">
    <location>
        <begin position="163"/>
        <end position="309"/>
    </location>
</feature>
<accession>A0A6N6RF99</accession>
<evidence type="ECO:0000313" key="5">
    <source>
        <dbReference type="Proteomes" id="UP000468650"/>
    </source>
</evidence>
<keyword evidence="5" id="KW-1185">Reference proteome</keyword>
<dbReference type="InterPro" id="IPR026444">
    <property type="entry name" value="Secre_tail"/>
</dbReference>
<reference evidence="4 5" key="1">
    <citation type="submission" date="2019-09" db="EMBL/GenBank/DDBJ databases">
        <title>Genomes of family Cryomorphaceae.</title>
        <authorList>
            <person name="Bowman J.P."/>
        </authorList>
    </citation>
    <scope>NUCLEOTIDE SEQUENCE [LARGE SCALE GENOMIC DNA]</scope>
    <source>
        <strain evidence="4 5">LMG 25704</strain>
    </source>
</reference>
<evidence type="ECO:0000259" key="3">
    <source>
        <dbReference type="Pfam" id="PF26628"/>
    </source>
</evidence>
<name>A0A6N6RF99_9FLAO</name>
<feature type="chain" id="PRO_5026872659" evidence="2">
    <location>
        <begin position="23"/>
        <end position="532"/>
    </location>
</feature>
<organism evidence="4 5">
    <name type="scientific">Phaeocystidibacter luteus</name>
    <dbReference type="NCBI Taxonomy" id="911197"/>
    <lineage>
        <taxon>Bacteria</taxon>
        <taxon>Pseudomonadati</taxon>
        <taxon>Bacteroidota</taxon>
        <taxon>Flavobacteriia</taxon>
        <taxon>Flavobacteriales</taxon>
        <taxon>Phaeocystidibacteraceae</taxon>
        <taxon>Phaeocystidibacter</taxon>
    </lineage>
</organism>
<evidence type="ECO:0000313" key="4">
    <source>
        <dbReference type="EMBL" id="KAB2805370.1"/>
    </source>
</evidence>
<dbReference type="AlphaFoldDB" id="A0A6N6RF99"/>
<gene>
    <name evidence="4" type="ORF">F8C67_13625</name>
</gene>